<proteinExistence type="predicted"/>
<dbReference type="PANTHER" id="PTHR38594">
    <property type="entry name" value="PEP-DEPENDENT DIHYDROXYACETONE KINASE, PHOSPHORYL DONOR SUBUNIT DHAM"/>
    <property type="match status" value="1"/>
</dbReference>
<dbReference type="GO" id="GO:0047324">
    <property type="term" value="F:phosphoenolpyruvate-glycerone phosphotransferase activity"/>
    <property type="evidence" value="ECO:0007669"/>
    <property type="project" value="UniProtKB-EC"/>
</dbReference>
<dbReference type="InterPro" id="IPR001020">
    <property type="entry name" value="PTS_HPr_His_P_site"/>
</dbReference>
<reference evidence="10 11" key="1">
    <citation type="submission" date="2019-08" db="EMBL/GenBank/DDBJ databases">
        <title>In-depth cultivation of the pig gut microbiome towards novel bacterial diversity and tailored functional studies.</title>
        <authorList>
            <person name="Wylensek D."/>
            <person name="Hitch T.C.A."/>
            <person name="Clavel T."/>
        </authorList>
    </citation>
    <scope>NUCLEOTIDE SEQUENCE [LARGE SCALE GENOMIC DNA]</scope>
    <source>
        <strain evidence="10 11">WB03_NA08</strain>
    </source>
</reference>
<protein>
    <recommendedName>
        <fullName evidence="5">Phosphocarrier protein HPr</fullName>
        <ecNumber evidence="4">2.7.1.121</ecNumber>
    </recommendedName>
</protein>
<evidence type="ECO:0000313" key="11">
    <source>
        <dbReference type="Proteomes" id="UP000470875"/>
    </source>
</evidence>
<dbReference type="EC" id="2.7.1.121" evidence="4"/>
<keyword evidence="11" id="KW-1185">Reference proteome</keyword>
<feature type="domain" description="HPr" evidence="9">
    <location>
        <begin position="138"/>
        <end position="220"/>
    </location>
</feature>
<evidence type="ECO:0000256" key="6">
    <source>
        <dbReference type="ARBA" id="ARBA00022679"/>
    </source>
</evidence>
<organism evidence="10 11">
    <name type="scientific">Scrofimicrobium canadense</name>
    <dbReference type="NCBI Taxonomy" id="2652290"/>
    <lineage>
        <taxon>Bacteria</taxon>
        <taxon>Bacillati</taxon>
        <taxon>Actinomycetota</taxon>
        <taxon>Actinomycetes</taxon>
        <taxon>Actinomycetales</taxon>
        <taxon>Actinomycetaceae</taxon>
        <taxon>Scrofimicrobium</taxon>
    </lineage>
</organism>
<dbReference type="NCBIfam" id="TIGR01003">
    <property type="entry name" value="PTS_HPr_family"/>
    <property type="match status" value="1"/>
</dbReference>
<evidence type="ECO:0000256" key="7">
    <source>
        <dbReference type="ARBA" id="ARBA00046577"/>
    </source>
</evidence>
<accession>A0A6N7W5S6</accession>
<dbReference type="Pfam" id="PF03610">
    <property type="entry name" value="EIIA-man"/>
    <property type="match status" value="1"/>
</dbReference>
<feature type="domain" description="PTS EIIA type-4" evidence="8">
    <location>
        <begin position="4"/>
        <end position="144"/>
    </location>
</feature>
<dbReference type="InterPro" id="IPR000032">
    <property type="entry name" value="HPr-like"/>
</dbReference>
<evidence type="ECO:0000256" key="3">
    <source>
        <dbReference type="ARBA" id="ARBA00003681"/>
    </source>
</evidence>
<dbReference type="InterPro" id="IPR039643">
    <property type="entry name" value="DhaM"/>
</dbReference>
<dbReference type="InterPro" id="IPR036662">
    <property type="entry name" value="PTS_EIIA_man-typ_sf"/>
</dbReference>
<dbReference type="PROSITE" id="PS51096">
    <property type="entry name" value="PTS_EIIA_TYPE_4"/>
    <property type="match status" value="1"/>
</dbReference>
<dbReference type="PROSITE" id="PS51350">
    <property type="entry name" value="PTS_HPR_DOM"/>
    <property type="match status" value="1"/>
</dbReference>
<dbReference type="Gene3D" id="3.40.50.510">
    <property type="entry name" value="Phosphotransferase system, mannose-type IIA component"/>
    <property type="match status" value="1"/>
</dbReference>
<evidence type="ECO:0000313" key="10">
    <source>
        <dbReference type="EMBL" id="MSS83566.1"/>
    </source>
</evidence>
<dbReference type="PROSITE" id="PS00369">
    <property type="entry name" value="PTS_HPR_HIS"/>
    <property type="match status" value="1"/>
</dbReference>
<name>A0A6N7W5S6_9ACTO</name>
<comment type="function">
    <text evidence="2">Component of the dihydroxyacetone kinase complex, which is responsible for the phosphoenolpyruvate (PEP)-dependent phosphorylation of dihydroxyacetone. DhaM serves as the phosphoryl donor. Is phosphorylated by phosphoenolpyruvate in an EI- and HPr-dependent reaction, and a phosphorelay system on histidine residues finally leads to phosphoryl transfer to DhaL and dihydroxyacetone.</text>
</comment>
<dbReference type="Gene3D" id="3.30.1340.10">
    <property type="entry name" value="HPr-like"/>
    <property type="match status" value="1"/>
</dbReference>
<evidence type="ECO:0000259" key="8">
    <source>
        <dbReference type="PROSITE" id="PS51096"/>
    </source>
</evidence>
<comment type="function">
    <text evidence="3">General (non sugar-specific) component of the phosphoenolpyruvate-dependent sugar phosphotransferase system (sugar PTS). This major carbohydrate active-transport system catalyzes the phosphorylation of incoming sugar substrates concomitantly with their translocation across the cell membrane. The phosphoryl group from phosphoenolpyruvate (PEP) is transferred to the phosphoryl carrier protein HPr by enzyme I. Phospho-HPr then transfers it to the PTS EIIA domain.</text>
</comment>
<evidence type="ECO:0000256" key="1">
    <source>
        <dbReference type="ARBA" id="ARBA00001113"/>
    </source>
</evidence>
<dbReference type="AlphaFoldDB" id="A0A6N7W5S6"/>
<evidence type="ECO:0000256" key="5">
    <source>
        <dbReference type="ARBA" id="ARBA00020422"/>
    </source>
</evidence>
<comment type="subunit">
    <text evidence="7">Homodimer. The dihydroxyacetone kinase complex is composed of a homodimer of DhaM, a homodimer of DhaK and the subunit DhaL.</text>
</comment>
<dbReference type="CDD" id="cd00367">
    <property type="entry name" value="PTS-HPr_like"/>
    <property type="match status" value="1"/>
</dbReference>
<sequence>MTAAIGFVIVSHSKTLAQGVAELAGQMAPDVRIAVAGGREDEGLGTSFDLIDQRLTDVLSQCEGAVVLTDIGSATLTAESVIEFRDDQDRIALADAPLVEGAVAAAVAAQQGGDLKAVAQAAHGAAHVWNGHSQETVTEGRSVIIADKSGLHARPAAALARLAASFEADIMVDGVDAKSIIGLMSLGRRQGDTVVISATGPDAEKAITEIGDAIVAGFED</sequence>
<dbReference type="EMBL" id="VULO01000002">
    <property type="protein sequence ID" value="MSS83566.1"/>
    <property type="molecule type" value="Genomic_DNA"/>
</dbReference>
<dbReference type="GO" id="GO:0019563">
    <property type="term" value="P:glycerol catabolic process"/>
    <property type="evidence" value="ECO:0007669"/>
    <property type="project" value="InterPro"/>
</dbReference>
<dbReference type="InterPro" id="IPR012844">
    <property type="entry name" value="DhaM_N"/>
</dbReference>
<dbReference type="Proteomes" id="UP000470875">
    <property type="component" value="Unassembled WGS sequence"/>
</dbReference>
<dbReference type="GO" id="GO:0016020">
    <property type="term" value="C:membrane"/>
    <property type="evidence" value="ECO:0007669"/>
    <property type="project" value="InterPro"/>
</dbReference>
<dbReference type="Pfam" id="PF00381">
    <property type="entry name" value="PTS-HPr"/>
    <property type="match status" value="1"/>
</dbReference>
<evidence type="ECO:0000256" key="4">
    <source>
        <dbReference type="ARBA" id="ARBA00012095"/>
    </source>
</evidence>
<gene>
    <name evidence="10" type="ORF">FYJ24_02065</name>
</gene>
<dbReference type="NCBIfam" id="TIGR02364">
    <property type="entry name" value="dha_pts"/>
    <property type="match status" value="1"/>
</dbReference>
<dbReference type="RefSeq" id="WP_318656459.1">
    <property type="nucleotide sequence ID" value="NZ_VULO01000002.1"/>
</dbReference>
<dbReference type="PRINTS" id="PR00107">
    <property type="entry name" value="PHOSPHOCPHPR"/>
</dbReference>
<dbReference type="InterPro" id="IPR035895">
    <property type="entry name" value="HPr-like_sf"/>
</dbReference>
<comment type="caution">
    <text evidence="10">The sequence shown here is derived from an EMBL/GenBank/DDBJ whole genome shotgun (WGS) entry which is preliminary data.</text>
</comment>
<dbReference type="GO" id="GO:0009401">
    <property type="term" value="P:phosphoenolpyruvate-dependent sugar phosphotransferase system"/>
    <property type="evidence" value="ECO:0007669"/>
    <property type="project" value="InterPro"/>
</dbReference>
<keyword evidence="6" id="KW-0808">Transferase</keyword>
<dbReference type="PANTHER" id="PTHR38594:SF1">
    <property type="entry name" value="PEP-DEPENDENT DIHYDROXYACETONE KINASE, PHOSPHORYL DONOR SUBUNIT DHAM"/>
    <property type="match status" value="1"/>
</dbReference>
<comment type="catalytic activity">
    <reaction evidence="1">
        <text>dihydroxyacetone + phosphoenolpyruvate = dihydroxyacetone phosphate + pyruvate</text>
        <dbReference type="Rhea" id="RHEA:18381"/>
        <dbReference type="ChEBI" id="CHEBI:15361"/>
        <dbReference type="ChEBI" id="CHEBI:16016"/>
        <dbReference type="ChEBI" id="CHEBI:57642"/>
        <dbReference type="ChEBI" id="CHEBI:58702"/>
        <dbReference type="EC" id="2.7.1.121"/>
    </reaction>
</comment>
<evidence type="ECO:0000256" key="2">
    <source>
        <dbReference type="ARBA" id="ARBA00002788"/>
    </source>
</evidence>
<dbReference type="SUPFAM" id="SSF53062">
    <property type="entry name" value="PTS system fructose IIA component-like"/>
    <property type="match status" value="1"/>
</dbReference>
<dbReference type="SUPFAM" id="SSF55594">
    <property type="entry name" value="HPr-like"/>
    <property type="match status" value="1"/>
</dbReference>
<evidence type="ECO:0000259" key="9">
    <source>
        <dbReference type="PROSITE" id="PS51350"/>
    </source>
</evidence>
<dbReference type="InterPro" id="IPR004701">
    <property type="entry name" value="PTS_EIIA_man-typ"/>
</dbReference>